<feature type="region of interest" description="Disordered" evidence="5">
    <location>
        <begin position="50"/>
        <end position="95"/>
    </location>
</feature>
<dbReference type="InterPro" id="IPR037682">
    <property type="entry name" value="TonB_C"/>
</dbReference>
<keyword evidence="4" id="KW-0472">Membrane</keyword>
<evidence type="ECO:0000259" key="6">
    <source>
        <dbReference type="PROSITE" id="PS52015"/>
    </source>
</evidence>
<evidence type="ECO:0000313" key="9">
    <source>
        <dbReference type="Proteomes" id="UP000003505"/>
    </source>
</evidence>
<keyword evidence="2" id="KW-0812">Transmembrane</keyword>
<dbReference type="HOGENOM" id="CLU_1106519_0_0_9"/>
<dbReference type="NCBIfam" id="TIGR01352">
    <property type="entry name" value="tonB_Cterm"/>
    <property type="match status" value="1"/>
</dbReference>
<dbReference type="Pfam" id="PF03544">
    <property type="entry name" value="TonB_C"/>
    <property type="match status" value="1"/>
</dbReference>
<accession>C9LYB3</accession>
<proteinExistence type="predicted"/>
<evidence type="ECO:0000256" key="3">
    <source>
        <dbReference type="ARBA" id="ARBA00022989"/>
    </source>
</evidence>
<feature type="compositionally biased region" description="Basic and acidic residues" evidence="5">
    <location>
        <begin position="58"/>
        <end position="75"/>
    </location>
</feature>
<comment type="subcellular location">
    <subcellularLocation>
        <location evidence="1">Membrane</location>
        <topology evidence="1">Single-pass membrane protein</topology>
    </subcellularLocation>
</comment>
<evidence type="ECO:0000256" key="4">
    <source>
        <dbReference type="ARBA" id="ARBA00023136"/>
    </source>
</evidence>
<feature type="region of interest" description="Disordered" evidence="5">
    <location>
        <begin position="109"/>
        <end position="133"/>
    </location>
</feature>
<dbReference type="KEGG" id="ssg:Selsp_0243"/>
<keyword evidence="3" id="KW-1133">Transmembrane helix</keyword>
<dbReference type="EMBL" id="ACKP02000051">
    <property type="protein sequence ID" value="EEX76143.1"/>
    <property type="molecule type" value="Genomic_DNA"/>
</dbReference>
<evidence type="ECO:0000313" key="7">
    <source>
        <dbReference type="EMBL" id="AEB99220.1"/>
    </source>
</evidence>
<keyword evidence="10" id="KW-1185">Reference proteome</keyword>
<dbReference type="PROSITE" id="PS52015">
    <property type="entry name" value="TONB_CTD"/>
    <property type="match status" value="1"/>
</dbReference>
<evidence type="ECO:0000313" key="10">
    <source>
        <dbReference type="Proteomes" id="UP000011124"/>
    </source>
</evidence>
<feature type="compositionally biased region" description="Basic and acidic residues" evidence="5">
    <location>
        <begin position="109"/>
        <end position="123"/>
    </location>
</feature>
<dbReference type="AlphaFoldDB" id="C9LYB3"/>
<organism evidence="8 9">
    <name type="scientific">Selenomonas sputigena (strain ATCC 35185 / DSM 20758 / CCUG 44933 / VPI D19B-28)</name>
    <dbReference type="NCBI Taxonomy" id="546271"/>
    <lineage>
        <taxon>Bacteria</taxon>
        <taxon>Bacillati</taxon>
        <taxon>Bacillota</taxon>
        <taxon>Negativicutes</taxon>
        <taxon>Selenomonadales</taxon>
        <taxon>Selenomonadaceae</taxon>
        <taxon>Selenomonas</taxon>
    </lineage>
</organism>
<dbReference type="OrthoDB" id="1680438at2"/>
<evidence type="ECO:0000313" key="8">
    <source>
        <dbReference type="EMBL" id="EEX76143.1"/>
    </source>
</evidence>
<gene>
    <name evidence="7" type="ordered locus">Selsp_0243</name>
    <name evidence="8" type="ORF">SELSPUOL_02472</name>
</gene>
<reference evidence="7 10" key="2">
    <citation type="submission" date="2011-04" db="EMBL/GenBank/DDBJ databases">
        <title>The complete genome of Selenomonas sputigena DSM 20758.</title>
        <authorList>
            <consortium name="US DOE Joint Genome Institute (JGI-PGF)"/>
            <person name="Lucas S."/>
            <person name="Copeland A."/>
            <person name="Lapidus A."/>
            <person name="Bruce D."/>
            <person name="Goodwin L."/>
            <person name="Pitluck S."/>
            <person name="Peters L."/>
            <person name="Kyrpides N."/>
            <person name="Mavromatis K."/>
            <person name="Ivanova N."/>
            <person name="Ovchinnikova G."/>
            <person name="Teshima H."/>
            <person name="Detter J.C."/>
            <person name="Tapia R."/>
            <person name="Han C."/>
            <person name="Land M."/>
            <person name="Hauser L."/>
            <person name="Markowitz V."/>
            <person name="Cheng J.-F."/>
            <person name="Hugenholtz P."/>
            <person name="Woyke T."/>
            <person name="Wu D."/>
            <person name="Gronow S."/>
            <person name="Wellnitz S."/>
            <person name="Schneider S."/>
            <person name="Klenk H.-P."/>
            <person name="Eisen J.A."/>
        </authorList>
    </citation>
    <scope>NUCLEOTIDE SEQUENCE [LARGE SCALE GENOMIC DNA]</scope>
    <source>
        <strain evidence="7">ATCC 35185</strain>
        <strain evidence="10">ATCC 35185 / DSM 20758 / VPI D19B-28</strain>
    </source>
</reference>
<dbReference type="Gene3D" id="3.30.1150.10">
    <property type="match status" value="1"/>
</dbReference>
<feature type="domain" description="TonB C-terminal" evidence="6">
    <location>
        <begin position="127"/>
        <end position="222"/>
    </location>
</feature>
<dbReference type="InterPro" id="IPR006260">
    <property type="entry name" value="TonB/TolA_C"/>
</dbReference>
<reference evidence="8 9" key="1">
    <citation type="submission" date="2009-09" db="EMBL/GenBank/DDBJ databases">
        <authorList>
            <person name="Weinstock G."/>
            <person name="Sodergren E."/>
            <person name="Clifton S."/>
            <person name="Fulton L."/>
            <person name="Fulton B."/>
            <person name="Courtney L."/>
            <person name="Fronick C."/>
            <person name="Harrison M."/>
            <person name="Strong C."/>
            <person name="Farmer C."/>
            <person name="Delahaunty K."/>
            <person name="Markovic C."/>
            <person name="Hall O."/>
            <person name="Minx P."/>
            <person name="Tomlinson C."/>
            <person name="Mitreva M."/>
            <person name="Nelson J."/>
            <person name="Hou S."/>
            <person name="Wollam A."/>
            <person name="Pepin K.H."/>
            <person name="Johnson M."/>
            <person name="Bhonagiri V."/>
            <person name="Nash W.E."/>
            <person name="Warren W."/>
            <person name="Chinwalla A."/>
            <person name="Mardis E.R."/>
            <person name="Wilson R.K."/>
        </authorList>
    </citation>
    <scope>NUCLEOTIDE SEQUENCE [LARGE SCALE GENOMIC DNA]</scope>
    <source>
        <strain evidence="8">ATCC 35185</strain>
        <strain evidence="9">ATCC 35185 / DSM 20758 / VPI D19B-28</strain>
    </source>
</reference>
<sequence>MRFKSYWRTTVVAAIFLHFFVWLGLALALPLLDFEGDPLAVQEMEVVDLPEEGSSGEMEEKKPDPPKPEPPEPPKPETPPVETPPEDVIPTETSPTEAAELDEAVAELQKQEEEAKKSGEDGKALPPAPPSQAVGVLITAGNTPDTRGTDFRGTVGILVSIDAQGHITGYRFTQTSGRRVVDQIVLNAVRNFKFEPALDTNGQPMKTMRLLRFPFDGSGSHAYEDDENKRIRVNKEMFLRELHARGQAPPT</sequence>
<dbReference type="SUPFAM" id="SSF74653">
    <property type="entry name" value="TolA/TonB C-terminal domain"/>
    <property type="match status" value="1"/>
</dbReference>
<evidence type="ECO:0000256" key="5">
    <source>
        <dbReference type="SAM" id="MobiDB-lite"/>
    </source>
</evidence>
<dbReference type="RefSeq" id="WP_006193838.1">
    <property type="nucleotide sequence ID" value="NC_015437.1"/>
</dbReference>
<dbReference type="Proteomes" id="UP000003505">
    <property type="component" value="Unassembled WGS sequence"/>
</dbReference>
<dbReference type="Proteomes" id="UP000011124">
    <property type="component" value="Chromosome"/>
</dbReference>
<dbReference type="GO" id="GO:0055085">
    <property type="term" value="P:transmembrane transport"/>
    <property type="evidence" value="ECO:0007669"/>
    <property type="project" value="InterPro"/>
</dbReference>
<evidence type="ECO:0000256" key="2">
    <source>
        <dbReference type="ARBA" id="ARBA00022692"/>
    </source>
</evidence>
<evidence type="ECO:0000256" key="1">
    <source>
        <dbReference type="ARBA" id="ARBA00004167"/>
    </source>
</evidence>
<protein>
    <submittedName>
        <fullName evidence="7">TonB domain protein</fullName>
    </submittedName>
    <submittedName>
        <fullName evidence="8">TonB family domain protein</fullName>
    </submittedName>
</protein>
<dbReference type="EMBL" id="CP002637">
    <property type="protein sequence ID" value="AEB99220.1"/>
    <property type="molecule type" value="Genomic_DNA"/>
</dbReference>
<dbReference type="GO" id="GO:0016020">
    <property type="term" value="C:membrane"/>
    <property type="evidence" value="ECO:0007669"/>
    <property type="project" value="UniProtKB-SubCell"/>
</dbReference>
<name>C9LYB3_SELS3</name>
<dbReference type="STRING" id="546271.Selsp_0243"/>